<name>A0A3L5TWL7_MYTGA</name>
<feature type="domain" description="Hemicentin-1-like von Willebrand factor A" evidence="4">
    <location>
        <begin position="20"/>
        <end position="106"/>
    </location>
</feature>
<dbReference type="InterPro" id="IPR036465">
    <property type="entry name" value="vWFA_dom_sf"/>
</dbReference>
<feature type="non-terminal residue" evidence="5">
    <location>
        <position position="107"/>
    </location>
</feature>
<dbReference type="Gene3D" id="3.40.50.410">
    <property type="entry name" value="von Willebrand factor, type A domain"/>
    <property type="match status" value="1"/>
</dbReference>
<keyword evidence="6" id="KW-1185">Reference proteome</keyword>
<evidence type="ECO:0000256" key="1">
    <source>
        <dbReference type="ARBA" id="ARBA00004613"/>
    </source>
</evidence>
<dbReference type="InterPro" id="IPR052577">
    <property type="entry name" value="VWA7"/>
</dbReference>
<evidence type="ECO:0000313" key="5">
    <source>
        <dbReference type="EMBL" id="OPL33785.1"/>
    </source>
</evidence>
<keyword evidence="2" id="KW-0964">Secreted</keyword>
<dbReference type="PANTHER" id="PTHR14905">
    <property type="entry name" value="NG37"/>
    <property type="match status" value="1"/>
</dbReference>
<dbReference type="InterPro" id="IPR056861">
    <property type="entry name" value="HMCN1-like_VWA"/>
</dbReference>
<comment type="subcellular location">
    <subcellularLocation>
        <location evidence="1">Secreted</location>
    </subcellularLocation>
</comment>
<evidence type="ECO:0000256" key="2">
    <source>
        <dbReference type="ARBA" id="ARBA00022525"/>
    </source>
</evidence>
<dbReference type="PANTHER" id="PTHR14905:SF21">
    <property type="entry name" value="VWFA DOMAIN-CONTAINING PROTEIN"/>
    <property type="match status" value="1"/>
</dbReference>
<gene>
    <name evidence="5" type="ORF">AM593_04867</name>
</gene>
<evidence type="ECO:0000259" key="4">
    <source>
        <dbReference type="Pfam" id="PF25106"/>
    </source>
</evidence>
<accession>A0A3L5TWL7</accession>
<organism evidence="5 6">
    <name type="scientific">Mytilus galloprovincialis</name>
    <name type="common">Mediterranean mussel</name>
    <dbReference type="NCBI Taxonomy" id="29158"/>
    <lineage>
        <taxon>Eukaryota</taxon>
        <taxon>Metazoa</taxon>
        <taxon>Spiralia</taxon>
        <taxon>Lophotrochozoa</taxon>
        <taxon>Mollusca</taxon>
        <taxon>Bivalvia</taxon>
        <taxon>Autobranchia</taxon>
        <taxon>Pteriomorphia</taxon>
        <taxon>Mytilida</taxon>
        <taxon>Mytiloidea</taxon>
        <taxon>Mytilidae</taxon>
        <taxon>Mytilinae</taxon>
        <taxon>Mytilus</taxon>
    </lineage>
</organism>
<dbReference type="SUPFAM" id="SSF53300">
    <property type="entry name" value="vWA-like"/>
    <property type="match status" value="1"/>
</dbReference>
<dbReference type="AlphaFoldDB" id="A0A3L5TWL7"/>
<evidence type="ECO:0000256" key="3">
    <source>
        <dbReference type="ARBA" id="ARBA00022729"/>
    </source>
</evidence>
<sequence length="107" mass="11512">LQDDVFADAFNIVERYKASFGFVIDNTGSMGDDIVAVRKACVDIITDVLGTPNAPTEYVLVTFNDPETATILQLKTTNGTDMINTLENLEVDGGGDCQEYAISGLSK</sequence>
<evidence type="ECO:0000313" key="6">
    <source>
        <dbReference type="Proteomes" id="UP000266721"/>
    </source>
</evidence>
<comment type="caution">
    <text evidence="5">The sequence shown here is derived from an EMBL/GenBank/DDBJ whole genome shotgun (WGS) entry which is preliminary data.</text>
</comment>
<protein>
    <recommendedName>
        <fullName evidence="4">Hemicentin-1-like von Willebrand factor A domain-containing protein</fullName>
    </recommendedName>
</protein>
<dbReference type="Proteomes" id="UP000266721">
    <property type="component" value="Unassembled WGS sequence"/>
</dbReference>
<reference evidence="5 6" key="1">
    <citation type="journal article" date="2016" name="PLoS ONE">
        <title>A First Insight into the Genome of the Filter-Feeder Mussel Mytilus galloprovincialis.</title>
        <authorList>
            <person name="Murgarella M."/>
            <person name="Puiu D."/>
            <person name="Novoa B."/>
            <person name="Figueras A."/>
            <person name="Posada D."/>
            <person name="Canchaya C."/>
        </authorList>
    </citation>
    <scope>NUCLEOTIDE SEQUENCE [LARGE SCALE GENOMIC DNA]</scope>
    <source>
        <tissue evidence="5">Muscle</tissue>
    </source>
</reference>
<dbReference type="EMBL" id="KV581536">
    <property type="protein sequence ID" value="OPL33785.1"/>
    <property type="molecule type" value="Genomic_DNA"/>
</dbReference>
<keyword evidence="3" id="KW-0732">Signal</keyword>
<proteinExistence type="predicted"/>
<dbReference type="Pfam" id="PF25106">
    <property type="entry name" value="VWA_4"/>
    <property type="match status" value="1"/>
</dbReference>
<feature type="non-terminal residue" evidence="5">
    <location>
        <position position="1"/>
    </location>
</feature>